<name>A0A420DB41_9FLAO</name>
<evidence type="ECO:0000313" key="2">
    <source>
        <dbReference type="EMBL" id="GGG49386.1"/>
    </source>
</evidence>
<dbReference type="InterPro" id="IPR016040">
    <property type="entry name" value="NAD(P)-bd_dom"/>
</dbReference>
<reference evidence="5" key="3">
    <citation type="journal article" date="2019" name="Int. J. Syst. Evol. Microbiol.">
        <title>The Global Catalogue of Microorganisms (GCM) 10K type strain sequencing project: providing services to taxonomists for standard genome sequencing and annotation.</title>
        <authorList>
            <consortium name="The Broad Institute Genomics Platform"/>
            <consortium name="The Broad Institute Genome Sequencing Center for Infectious Disease"/>
            <person name="Wu L."/>
            <person name="Ma J."/>
        </authorList>
    </citation>
    <scope>NUCLEOTIDE SEQUENCE [LARGE SCALE GENOMIC DNA]</scope>
    <source>
        <strain evidence="5">CCM 8490</strain>
    </source>
</reference>
<dbReference type="SUPFAM" id="SSF51735">
    <property type="entry name" value="NAD(P)-binding Rossmann-fold domains"/>
    <property type="match status" value="1"/>
</dbReference>
<reference evidence="2" key="1">
    <citation type="journal article" date="2014" name="Int. J. Syst. Evol. Microbiol.">
        <title>Complete genome of a new Firmicutes species belonging to the dominant human colonic microbiota ('Ruminococcus bicirculans') reveals two chromosomes and a selective capacity to utilize plant glucans.</title>
        <authorList>
            <consortium name="NISC Comparative Sequencing Program"/>
            <person name="Wegmann U."/>
            <person name="Louis P."/>
            <person name="Goesmann A."/>
            <person name="Henrissat B."/>
            <person name="Duncan S.H."/>
            <person name="Flint H.J."/>
        </authorList>
    </citation>
    <scope>NUCLEOTIDE SEQUENCE</scope>
    <source>
        <strain evidence="2">CCM 8490</strain>
    </source>
</reference>
<evidence type="ECO:0000313" key="3">
    <source>
        <dbReference type="EMBL" id="RKE88374.1"/>
    </source>
</evidence>
<dbReference type="Gene3D" id="3.40.50.720">
    <property type="entry name" value="NAD(P)-binding Rossmann-like Domain"/>
    <property type="match status" value="1"/>
</dbReference>
<comment type="caution">
    <text evidence="3">The sequence shown here is derived from an EMBL/GenBank/DDBJ whole genome shotgun (WGS) entry which is preliminary data.</text>
</comment>
<proteinExistence type="predicted"/>
<evidence type="ECO:0000313" key="5">
    <source>
        <dbReference type="Proteomes" id="UP000658202"/>
    </source>
</evidence>
<evidence type="ECO:0000259" key="1">
    <source>
        <dbReference type="Pfam" id="PF13460"/>
    </source>
</evidence>
<reference evidence="2" key="4">
    <citation type="submission" date="2024-05" db="EMBL/GenBank/DDBJ databases">
        <authorList>
            <person name="Sun Q."/>
            <person name="Sedlacek I."/>
        </authorList>
    </citation>
    <scope>NUCLEOTIDE SEQUENCE</scope>
    <source>
        <strain evidence="2">CCM 8490</strain>
    </source>
</reference>
<dbReference type="Pfam" id="PF13460">
    <property type="entry name" value="NAD_binding_10"/>
    <property type="match status" value="1"/>
</dbReference>
<dbReference type="PANTHER" id="PTHR14097">
    <property type="entry name" value="OXIDOREDUCTASE HTATIP2"/>
    <property type="match status" value="1"/>
</dbReference>
<protein>
    <submittedName>
        <fullName evidence="2">Oxidoreductase</fullName>
    </submittedName>
    <submittedName>
        <fullName evidence="3">Putative NAD(P)-binding protein</fullName>
    </submittedName>
</protein>
<dbReference type="Proteomes" id="UP000658202">
    <property type="component" value="Unassembled WGS sequence"/>
</dbReference>
<dbReference type="EMBL" id="RAQH01000003">
    <property type="protein sequence ID" value="RKE88374.1"/>
    <property type="molecule type" value="Genomic_DNA"/>
</dbReference>
<organism evidence="3 4">
    <name type="scientific">Epilithonimonas arachidiradicis</name>
    <dbReference type="NCBI Taxonomy" id="1617282"/>
    <lineage>
        <taxon>Bacteria</taxon>
        <taxon>Pseudomonadati</taxon>
        <taxon>Bacteroidota</taxon>
        <taxon>Flavobacteriia</taxon>
        <taxon>Flavobacteriales</taxon>
        <taxon>Weeksellaceae</taxon>
        <taxon>Chryseobacterium group</taxon>
        <taxon>Epilithonimonas</taxon>
    </lineage>
</organism>
<evidence type="ECO:0000313" key="4">
    <source>
        <dbReference type="Proteomes" id="UP000285906"/>
    </source>
</evidence>
<dbReference type="Proteomes" id="UP000285906">
    <property type="component" value="Unassembled WGS sequence"/>
</dbReference>
<gene>
    <name evidence="3" type="ORF">BXY58_1524</name>
    <name evidence="2" type="ORF">GCM10007332_08640</name>
</gene>
<dbReference type="PANTHER" id="PTHR14097:SF7">
    <property type="entry name" value="OXIDOREDUCTASE HTATIP2"/>
    <property type="match status" value="1"/>
</dbReference>
<sequence length="252" mass="28398">MHFKAFVTFVVIKIKAYKSSIPKIILNFIIKSLFMKALVIGATGATGNDLVNQLCEDADFEQIDIFVRRRSDFHNEKVIAHIVDFDHPEEWKHLVKGDVAFSCLGTTLKSAGSKENQKVIDYDYQFNFAKAAKDNGVEDYILVSAYGANPDSKIFYSRIKGELEEAVKNLKFDKTTIFKPGMLERKNSDRSAEITGLKAIKFLNKLGLFKSQQPLPTSVLAKAMIVASKIKSNSFSEIKLHNIFSFAEKKTQ</sequence>
<reference evidence="3 4" key="2">
    <citation type="submission" date="2018-09" db="EMBL/GenBank/DDBJ databases">
        <title>Genomic Encyclopedia of Archaeal and Bacterial Type Strains, Phase II (KMG-II): from individual species to whole genera.</title>
        <authorList>
            <person name="Goeker M."/>
        </authorList>
    </citation>
    <scope>NUCLEOTIDE SEQUENCE [LARGE SCALE GENOMIC DNA]</scope>
    <source>
        <strain evidence="3 4">DSM 27620</strain>
    </source>
</reference>
<dbReference type="EMBL" id="BMCW01000001">
    <property type="protein sequence ID" value="GGG49386.1"/>
    <property type="molecule type" value="Genomic_DNA"/>
</dbReference>
<dbReference type="InterPro" id="IPR036291">
    <property type="entry name" value="NAD(P)-bd_dom_sf"/>
</dbReference>
<keyword evidence="5" id="KW-1185">Reference proteome</keyword>
<dbReference type="GO" id="GO:0005737">
    <property type="term" value="C:cytoplasm"/>
    <property type="evidence" value="ECO:0007669"/>
    <property type="project" value="TreeGrafter"/>
</dbReference>
<feature type="domain" description="NAD(P)-binding" evidence="1">
    <location>
        <begin position="41"/>
        <end position="187"/>
    </location>
</feature>
<dbReference type="GO" id="GO:0051170">
    <property type="term" value="P:import into nucleus"/>
    <property type="evidence" value="ECO:0007669"/>
    <property type="project" value="TreeGrafter"/>
</dbReference>
<accession>A0A420DB41</accession>
<dbReference type="AlphaFoldDB" id="A0A420DB41"/>